<dbReference type="Pfam" id="PF24034">
    <property type="entry name" value="DUF7343"/>
    <property type="match status" value="1"/>
</dbReference>
<dbReference type="RefSeq" id="WP_267621640.1">
    <property type="nucleotide sequence ID" value="NZ_JAODIW010000006.1"/>
</dbReference>
<keyword evidence="5" id="KW-1185">Reference proteome</keyword>
<evidence type="ECO:0000259" key="3">
    <source>
        <dbReference type="Pfam" id="PF24036"/>
    </source>
</evidence>
<dbReference type="InterPro" id="IPR055769">
    <property type="entry name" value="DUF7345"/>
</dbReference>
<feature type="compositionally biased region" description="Gly residues" evidence="1">
    <location>
        <begin position="393"/>
        <end position="408"/>
    </location>
</feature>
<comment type="caution">
    <text evidence="4">The sequence shown here is derived from an EMBL/GenBank/DDBJ whole genome shotgun (WGS) entry which is preliminary data.</text>
</comment>
<organism evidence="4 5">
    <name type="scientific">Halobium salinum</name>
    <dbReference type="NCBI Taxonomy" id="1364940"/>
    <lineage>
        <taxon>Archaea</taxon>
        <taxon>Methanobacteriati</taxon>
        <taxon>Methanobacteriota</taxon>
        <taxon>Stenosarchaea group</taxon>
        <taxon>Halobacteria</taxon>
        <taxon>Halobacteriales</taxon>
        <taxon>Haloferacaceae</taxon>
        <taxon>Halobium</taxon>
    </lineage>
</organism>
<evidence type="ECO:0000313" key="4">
    <source>
        <dbReference type="EMBL" id="MFC4359554.1"/>
    </source>
</evidence>
<sequence length="424" mass="43934">MRRAVLAFVLLATVVGLSAPAVGVAVGVPSSSTSGAASAGAGPAGPGTPAQVDAEERVNESVKTVLVVEVHPDASATWTVKTRYLLESENDTRAFRELVDERRTTEGNASADERLFRNYADLASQATGREMNVTNVSYRGEVLDGSPDAADEYEKVGVLSMSFEWSNFAATGEEGRLRVGDAFAAPGGGLWFPSLSADQQLVFVTPEGYDITRSTVSSETRGDRQVIDDAREFERGVWFAFAPEAGGSGGPTTDPPGSDLFGPLDPLVVGGGGLALAALVAAAYLFVDRDGDDQSPGGGTGDGGSGGTAVESVQQDDFDLSLLSDEERVEYLLERNGGRMRQAAIVEETGWSDAKVSQLLSAMADDERVNKLRIGRENLISLPGHDPAEDPPGEGGESTNGDAGGASEAGGADPDPGATSDTGV</sequence>
<name>A0ABD5PGA7_9EURY</name>
<protein>
    <submittedName>
        <fullName evidence="4">Helix-turn-helix transcriptional regulator</fullName>
    </submittedName>
</protein>
<dbReference type="AlphaFoldDB" id="A0ABD5PGA7"/>
<evidence type="ECO:0000259" key="2">
    <source>
        <dbReference type="Pfam" id="PF24034"/>
    </source>
</evidence>
<reference evidence="4 5" key="1">
    <citation type="journal article" date="2019" name="Int. J. Syst. Evol. Microbiol.">
        <title>The Global Catalogue of Microorganisms (GCM) 10K type strain sequencing project: providing services to taxonomists for standard genome sequencing and annotation.</title>
        <authorList>
            <consortium name="The Broad Institute Genomics Platform"/>
            <consortium name="The Broad Institute Genome Sequencing Center for Infectious Disease"/>
            <person name="Wu L."/>
            <person name="Ma J."/>
        </authorList>
    </citation>
    <scope>NUCLEOTIDE SEQUENCE [LARGE SCALE GENOMIC DNA]</scope>
    <source>
        <strain evidence="4 5">CGMCC 1.12553</strain>
    </source>
</reference>
<feature type="region of interest" description="Disordered" evidence="1">
    <location>
        <begin position="32"/>
        <end position="56"/>
    </location>
</feature>
<feature type="domain" description="DUF7343" evidence="2">
    <location>
        <begin position="322"/>
        <end position="383"/>
    </location>
</feature>
<gene>
    <name evidence="4" type="ORF">ACFO0N_16550</name>
</gene>
<proteinExistence type="predicted"/>
<feature type="compositionally biased region" description="Low complexity" evidence="1">
    <location>
        <begin position="32"/>
        <end position="41"/>
    </location>
</feature>
<feature type="region of interest" description="Disordered" evidence="1">
    <location>
        <begin position="376"/>
        <end position="424"/>
    </location>
</feature>
<accession>A0ABD5PGA7</accession>
<dbReference type="Proteomes" id="UP001595921">
    <property type="component" value="Unassembled WGS sequence"/>
</dbReference>
<feature type="compositionally biased region" description="Low complexity" evidence="1">
    <location>
        <begin position="409"/>
        <end position="424"/>
    </location>
</feature>
<evidence type="ECO:0000313" key="5">
    <source>
        <dbReference type="Proteomes" id="UP001595921"/>
    </source>
</evidence>
<feature type="domain" description="DUF7345" evidence="3">
    <location>
        <begin position="68"/>
        <end position="209"/>
    </location>
</feature>
<dbReference type="Pfam" id="PF24036">
    <property type="entry name" value="DUF7345"/>
    <property type="match status" value="1"/>
</dbReference>
<dbReference type="EMBL" id="JBHSDS010000008">
    <property type="protein sequence ID" value="MFC4359554.1"/>
    <property type="molecule type" value="Genomic_DNA"/>
</dbReference>
<dbReference type="InterPro" id="IPR055767">
    <property type="entry name" value="DUF7343"/>
</dbReference>
<evidence type="ECO:0000256" key="1">
    <source>
        <dbReference type="SAM" id="MobiDB-lite"/>
    </source>
</evidence>